<comment type="caution">
    <text evidence="1">The sequence shown here is derived from an EMBL/GenBank/DDBJ whole genome shotgun (WGS) entry which is preliminary data.</text>
</comment>
<dbReference type="AlphaFoldDB" id="A0AAD8ADU1"/>
<reference evidence="1" key="1">
    <citation type="journal article" date="2023" name="IScience">
        <title>Live-bearing cockroach genome reveals convergent evolutionary mechanisms linked to viviparity in insects and beyond.</title>
        <authorList>
            <person name="Fouks B."/>
            <person name="Harrison M.C."/>
            <person name="Mikhailova A.A."/>
            <person name="Marchal E."/>
            <person name="English S."/>
            <person name="Carruthers M."/>
            <person name="Jennings E.C."/>
            <person name="Chiamaka E.L."/>
            <person name="Frigard R.A."/>
            <person name="Pippel M."/>
            <person name="Attardo G.M."/>
            <person name="Benoit J.B."/>
            <person name="Bornberg-Bauer E."/>
            <person name="Tobe S.S."/>
        </authorList>
    </citation>
    <scope>NUCLEOTIDE SEQUENCE</scope>
    <source>
        <strain evidence="1">Stay&amp;Tobe</strain>
    </source>
</reference>
<gene>
    <name evidence="1" type="ORF">L9F63_011922</name>
</gene>
<accession>A0AAD8ADU1</accession>
<feature type="non-terminal residue" evidence="1">
    <location>
        <position position="1"/>
    </location>
</feature>
<organism evidence="1 2">
    <name type="scientific">Diploptera punctata</name>
    <name type="common">Pacific beetle cockroach</name>
    <dbReference type="NCBI Taxonomy" id="6984"/>
    <lineage>
        <taxon>Eukaryota</taxon>
        <taxon>Metazoa</taxon>
        <taxon>Ecdysozoa</taxon>
        <taxon>Arthropoda</taxon>
        <taxon>Hexapoda</taxon>
        <taxon>Insecta</taxon>
        <taxon>Pterygota</taxon>
        <taxon>Neoptera</taxon>
        <taxon>Polyneoptera</taxon>
        <taxon>Dictyoptera</taxon>
        <taxon>Blattodea</taxon>
        <taxon>Blaberoidea</taxon>
        <taxon>Blaberidae</taxon>
        <taxon>Diplopterinae</taxon>
        <taxon>Diploptera</taxon>
    </lineage>
</organism>
<evidence type="ECO:0000313" key="2">
    <source>
        <dbReference type="Proteomes" id="UP001233999"/>
    </source>
</evidence>
<reference evidence="1" key="2">
    <citation type="submission" date="2023-05" db="EMBL/GenBank/DDBJ databases">
        <authorList>
            <person name="Fouks B."/>
        </authorList>
    </citation>
    <scope>NUCLEOTIDE SEQUENCE</scope>
    <source>
        <strain evidence="1">Stay&amp;Tobe</strain>
        <tissue evidence="1">Testes</tissue>
    </source>
</reference>
<protein>
    <submittedName>
        <fullName evidence="1">Uncharacterized protein</fullName>
    </submittedName>
</protein>
<dbReference type="Proteomes" id="UP001233999">
    <property type="component" value="Unassembled WGS sequence"/>
</dbReference>
<keyword evidence="2" id="KW-1185">Reference proteome</keyword>
<dbReference type="EMBL" id="JASPKZ010001623">
    <property type="protein sequence ID" value="KAJ9597200.1"/>
    <property type="molecule type" value="Genomic_DNA"/>
</dbReference>
<proteinExistence type="predicted"/>
<name>A0AAD8ADU1_DIPPU</name>
<feature type="non-terminal residue" evidence="1">
    <location>
        <position position="82"/>
    </location>
</feature>
<evidence type="ECO:0000313" key="1">
    <source>
        <dbReference type="EMBL" id="KAJ9597200.1"/>
    </source>
</evidence>
<sequence>KWSYPSNYKAPNYKEIDLKVMEERYQAYVVMPNINLAIPKNINSILISDLFHILSHMCTSVLVEIAPDVRVMLEFNILDVNT</sequence>